<reference evidence="1" key="2">
    <citation type="submission" date="2015-06" db="UniProtKB">
        <authorList>
            <consortium name="EnsemblPlants"/>
        </authorList>
    </citation>
    <scope>IDENTIFICATION</scope>
    <source>
        <strain evidence="1">DM1-3 516 R44</strain>
    </source>
</reference>
<proteinExistence type="predicted"/>
<organism evidence="1 2">
    <name type="scientific">Solanum tuberosum</name>
    <name type="common">Potato</name>
    <dbReference type="NCBI Taxonomy" id="4113"/>
    <lineage>
        <taxon>Eukaryota</taxon>
        <taxon>Viridiplantae</taxon>
        <taxon>Streptophyta</taxon>
        <taxon>Embryophyta</taxon>
        <taxon>Tracheophyta</taxon>
        <taxon>Spermatophyta</taxon>
        <taxon>Magnoliopsida</taxon>
        <taxon>eudicotyledons</taxon>
        <taxon>Gunneridae</taxon>
        <taxon>Pentapetalae</taxon>
        <taxon>asterids</taxon>
        <taxon>lamiids</taxon>
        <taxon>Solanales</taxon>
        <taxon>Solanaceae</taxon>
        <taxon>Solanoideae</taxon>
        <taxon>Solaneae</taxon>
        <taxon>Solanum</taxon>
    </lineage>
</organism>
<dbReference type="InParanoid" id="M0ZFZ6"/>
<dbReference type="Gramene" id="PGSC0003DMT400000025">
    <property type="protein sequence ID" value="PGSC0003DMT400000025"/>
    <property type="gene ID" value="PGSC0003DMG402000007"/>
</dbReference>
<protein>
    <submittedName>
        <fullName evidence="1">JD1</fullName>
    </submittedName>
</protein>
<dbReference type="EnsemblPlants" id="PGSC0003DMT400000025">
    <property type="protein sequence ID" value="PGSC0003DMT400000025"/>
    <property type="gene ID" value="PGSC0003DMG402000007"/>
</dbReference>
<dbReference type="Proteomes" id="UP000011115">
    <property type="component" value="Unassembled WGS sequence"/>
</dbReference>
<dbReference type="HOGENOM" id="CLU_2516990_0_0_1"/>
<keyword evidence="2" id="KW-1185">Reference proteome</keyword>
<dbReference type="PaxDb" id="4113-PGSC0003DMT400000025"/>
<accession>M0ZFZ6</accession>
<reference evidence="2" key="1">
    <citation type="journal article" date="2011" name="Nature">
        <title>Genome sequence and analysis of the tuber crop potato.</title>
        <authorList>
            <consortium name="The Potato Genome Sequencing Consortium"/>
        </authorList>
    </citation>
    <scope>NUCLEOTIDE SEQUENCE [LARGE SCALE GENOMIC DNA]</scope>
    <source>
        <strain evidence="2">cv. DM1-3 516 R44</strain>
    </source>
</reference>
<dbReference type="AlphaFoldDB" id="M0ZFZ6"/>
<sequence>MVPMPINLVHFSSYGQICCNTHGEKRAINNGYLLKQPMKSSLLIFPSRSISNKVKSPRICNGQDKRSLNKMYCNKKNHTFNNLST</sequence>
<name>M0ZFZ6_SOLTU</name>
<evidence type="ECO:0000313" key="1">
    <source>
        <dbReference type="EnsemblPlants" id="PGSC0003DMT400000025"/>
    </source>
</evidence>
<evidence type="ECO:0000313" key="2">
    <source>
        <dbReference type="Proteomes" id="UP000011115"/>
    </source>
</evidence>